<comment type="similarity">
    <text evidence="1 3">Belongs to the GcvH family.</text>
</comment>
<comment type="cofactor">
    <cofactor evidence="3">
        <name>(R)-lipoate</name>
        <dbReference type="ChEBI" id="CHEBI:83088"/>
    </cofactor>
    <text evidence="3">Binds 1 lipoyl cofactor covalently.</text>
</comment>
<dbReference type="CDD" id="cd06848">
    <property type="entry name" value="GCS_H"/>
    <property type="match status" value="1"/>
</dbReference>
<dbReference type="InterPro" id="IPR003016">
    <property type="entry name" value="2-oxoA_DH_lipoyl-BS"/>
</dbReference>
<reference evidence="5 6" key="1">
    <citation type="submission" date="2021-03" db="EMBL/GenBank/DDBJ databases">
        <authorList>
            <person name="Grouzdev D.S."/>
        </authorList>
    </citation>
    <scope>NUCLEOTIDE SEQUENCE [LARGE SCALE GENOMIC DNA]</scope>
    <source>
        <strain evidence="5 6">M50-1</strain>
    </source>
</reference>
<dbReference type="NCBIfam" id="TIGR00527">
    <property type="entry name" value="gcvH"/>
    <property type="match status" value="1"/>
</dbReference>
<feature type="domain" description="Lipoyl-binding" evidence="4">
    <location>
        <begin position="24"/>
        <end position="106"/>
    </location>
</feature>
<dbReference type="HAMAP" id="MF_00272">
    <property type="entry name" value="GcvH"/>
    <property type="match status" value="1"/>
</dbReference>
<name>A0ABS4D5K8_9CHLR</name>
<dbReference type="InterPro" id="IPR033753">
    <property type="entry name" value="GCV_H/Fam206"/>
</dbReference>
<dbReference type="SUPFAM" id="SSF51230">
    <property type="entry name" value="Single hybrid motif"/>
    <property type="match status" value="1"/>
</dbReference>
<evidence type="ECO:0000313" key="5">
    <source>
        <dbReference type="EMBL" id="MBP1464725.1"/>
    </source>
</evidence>
<dbReference type="Gene3D" id="2.40.50.100">
    <property type="match status" value="1"/>
</dbReference>
<protein>
    <recommendedName>
        <fullName evidence="3">Glycine cleavage system H protein</fullName>
    </recommendedName>
</protein>
<dbReference type="PROSITE" id="PS50968">
    <property type="entry name" value="BIOTINYL_LIPOYL"/>
    <property type="match status" value="1"/>
</dbReference>
<gene>
    <name evidence="3 5" type="primary">gcvH</name>
    <name evidence="5" type="ORF">EYB53_003275</name>
</gene>
<dbReference type="PANTHER" id="PTHR11715">
    <property type="entry name" value="GLYCINE CLEAVAGE SYSTEM H PROTEIN"/>
    <property type="match status" value="1"/>
</dbReference>
<feature type="modified residue" description="N6-lipoyllysine" evidence="3">
    <location>
        <position position="65"/>
    </location>
</feature>
<dbReference type="InterPro" id="IPR000089">
    <property type="entry name" value="Biotin_lipoyl"/>
</dbReference>
<evidence type="ECO:0000256" key="1">
    <source>
        <dbReference type="ARBA" id="ARBA00009249"/>
    </source>
</evidence>
<dbReference type="PROSITE" id="PS00189">
    <property type="entry name" value="LIPOYL"/>
    <property type="match status" value="1"/>
</dbReference>
<dbReference type="InterPro" id="IPR011053">
    <property type="entry name" value="Single_hybrid_motif"/>
</dbReference>
<sequence length="129" mass="13878">MSISIPGDLRYSTSDEWVRTEGEEVVIGITDYAQDALGDVVYIELPAVGTVLIPGESFGVIESVKASSDLYAPVGGEVVAVNSDLEANQEPINQDPYGAGWLLRIRPSGEEEPLMDATAYAAYCEERAH</sequence>
<dbReference type="InterPro" id="IPR002930">
    <property type="entry name" value="GCV_H"/>
</dbReference>
<organism evidence="5 6">
    <name type="scientific">Candidatus Chloroploca mongolica</name>
    <dbReference type="NCBI Taxonomy" id="2528176"/>
    <lineage>
        <taxon>Bacteria</taxon>
        <taxon>Bacillati</taxon>
        <taxon>Chloroflexota</taxon>
        <taxon>Chloroflexia</taxon>
        <taxon>Chloroflexales</taxon>
        <taxon>Chloroflexineae</taxon>
        <taxon>Oscillochloridaceae</taxon>
        <taxon>Candidatus Chloroploca</taxon>
    </lineage>
</organism>
<dbReference type="NCBIfam" id="NF002270">
    <property type="entry name" value="PRK01202.1"/>
    <property type="match status" value="1"/>
</dbReference>
<dbReference type="Proteomes" id="UP001193081">
    <property type="component" value="Unassembled WGS sequence"/>
</dbReference>
<evidence type="ECO:0000259" key="4">
    <source>
        <dbReference type="PROSITE" id="PS50968"/>
    </source>
</evidence>
<dbReference type="RefSeq" id="WP_135476718.1">
    <property type="nucleotide sequence ID" value="NZ_SIJK02000004.1"/>
</dbReference>
<accession>A0ABS4D5K8</accession>
<evidence type="ECO:0000313" key="6">
    <source>
        <dbReference type="Proteomes" id="UP001193081"/>
    </source>
</evidence>
<comment type="caution">
    <text evidence="5">The sequence shown here is derived from an EMBL/GenBank/DDBJ whole genome shotgun (WGS) entry which is preliminary data.</text>
</comment>
<dbReference type="InterPro" id="IPR017453">
    <property type="entry name" value="GCV_H_sub"/>
</dbReference>
<evidence type="ECO:0000256" key="2">
    <source>
        <dbReference type="ARBA" id="ARBA00022823"/>
    </source>
</evidence>
<dbReference type="EMBL" id="SIJK02000004">
    <property type="protein sequence ID" value="MBP1464725.1"/>
    <property type="molecule type" value="Genomic_DNA"/>
</dbReference>
<keyword evidence="2 3" id="KW-0450">Lipoyl</keyword>
<dbReference type="Pfam" id="PF01597">
    <property type="entry name" value="GCV_H"/>
    <property type="match status" value="1"/>
</dbReference>
<dbReference type="PANTHER" id="PTHR11715:SF3">
    <property type="entry name" value="GLYCINE CLEAVAGE SYSTEM H PROTEIN-RELATED"/>
    <property type="match status" value="1"/>
</dbReference>
<comment type="function">
    <text evidence="3">The glycine cleavage system catalyzes the degradation of glycine. The H protein shuttles the methylamine group of glycine from the P protein to the T protein.</text>
</comment>
<comment type="subunit">
    <text evidence="3">The glycine cleavage system is composed of four proteins: P, T, L and H.</text>
</comment>
<keyword evidence="6" id="KW-1185">Reference proteome</keyword>
<proteinExistence type="inferred from homology"/>
<evidence type="ECO:0000256" key="3">
    <source>
        <dbReference type="HAMAP-Rule" id="MF_00272"/>
    </source>
</evidence>